<gene>
    <name evidence="4" type="ORF">GCM10023257_14710</name>
</gene>
<dbReference type="Pfam" id="PF02481">
    <property type="entry name" value="DNA_processg_A"/>
    <property type="match status" value="1"/>
</dbReference>
<evidence type="ECO:0000313" key="4">
    <source>
        <dbReference type="EMBL" id="GAA4978287.1"/>
    </source>
</evidence>
<comment type="caution">
    <text evidence="4">The sequence shown here is derived from an EMBL/GenBank/DDBJ whole genome shotgun (WGS) entry which is preliminary data.</text>
</comment>
<comment type="similarity">
    <text evidence="1">Belongs to the DprA/Smf family.</text>
</comment>
<proteinExistence type="inferred from homology"/>
<dbReference type="NCBIfam" id="TIGR00732">
    <property type="entry name" value="dprA"/>
    <property type="match status" value="1"/>
</dbReference>
<dbReference type="Gene3D" id="3.40.50.450">
    <property type="match status" value="1"/>
</dbReference>
<dbReference type="SUPFAM" id="SSF102405">
    <property type="entry name" value="MCP/YpsA-like"/>
    <property type="match status" value="1"/>
</dbReference>
<feature type="region of interest" description="Disordered" evidence="2">
    <location>
        <begin position="202"/>
        <end position="222"/>
    </location>
</feature>
<protein>
    <recommendedName>
        <fullName evidence="3">Smf/DprA SLOG domain-containing protein</fullName>
    </recommendedName>
</protein>
<dbReference type="PANTHER" id="PTHR43022:SF1">
    <property type="entry name" value="PROTEIN SMF"/>
    <property type="match status" value="1"/>
</dbReference>
<feature type="compositionally biased region" description="Gly residues" evidence="2">
    <location>
        <begin position="202"/>
        <end position="215"/>
    </location>
</feature>
<feature type="domain" description="Smf/DprA SLOG" evidence="3">
    <location>
        <begin position="302"/>
        <end position="512"/>
    </location>
</feature>
<reference evidence="5" key="1">
    <citation type="journal article" date="2019" name="Int. J. Syst. Evol. Microbiol.">
        <title>The Global Catalogue of Microorganisms (GCM) 10K type strain sequencing project: providing services to taxonomists for standard genome sequencing and annotation.</title>
        <authorList>
            <consortium name="The Broad Institute Genomics Platform"/>
            <consortium name="The Broad Institute Genome Sequencing Center for Infectious Disease"/>
            <person name="Wu L."/>
            <person name="Ma J."/>
        </authorList>
    </citation>
    <scope>NUCLEOTIDE SEQUENCE [LARGE SCALE GENOMIC DNA]</scope>
    <source>
        <strain evidence="5">JCM 17657</strain>
    </source>
</reference>
<dbReference type="Proteomes" id="UP001500610">
    <property type="component" value="Unassembled WGS sequence"/>
</dbReference>
<name>A0ABP9HU46_9ACTN</name>
<keyword evidence="5" id="KW-1185">Reference proteome</keyword>
<dbReference type="PANTHER" id="PTHR43022">
    <property type="entry name" value="PROTEIN SMF"/>
    <property type="match status" value="1"/>
</dbReference>
<evidence type="ECO:0000256" key="2">
    <source>
        <dbReference type="SAM" id="MobiDB-lite"/>
    </source>
</evidence>
<accession>A0ABP9HU46</accession>
<feature type="compositionally biased region" description="Basic and acidic residues" evidence="2">
    <location>
        <begin position="106"/>
        <end position="118"/>
    </location>
</feature>
<feature type="compositionally biased region" description="Gly residues" evidence="2">
    <location>
        <begin position="88"/>
        <end position="103"/>
    </location>
</feature>
<feature type="compositionally biased region" description="Basic and acidic residues" evidence="2">
    <location>
        <begin position="151"/>
        <end position="166"/>
    </location>
</feature>
<feature type="compositionally biased region" description="Basic and acidic residues" evidence="2">
    <location>
        <begin position="28"/>
        <end position="40"/>
    </location>
</feature>
<evidence type="ECO:0000259" key="3">
    <source>
        <dbReference type="Pfam" id="PF02481"/>
    </source>
</evidence>
<sequence length="603" mass="61000">MFPGRGDEVEGDAVTRAAAEDGGTGSAERVRATAAPREDAVTGPGVEWVRGPAVPREDAVTAPGARDRSAAADGDDARGDGAPVGPQLGAGQGAGAAEDGGTGSAERVRVTAAPREDAVAGPGVERVRGSAVPRDGAVTGPGARGRSAAAKGDDARGDGVHGDGARGDGAPVGTQPAAGQRAGGGAPVGAVVGARVGGAPGGVGAGVDGSGARGGRPGDGELLADRERLGRVFLARVLEPGDETGGRWVRERGVLEVARRLREGGRALPGVSEKRWAGLCARAERADPRRDLADARSAGARFVVPGTAEWPGQLDDLGDARPLGLWVRGGPSLRMWALRSVAVVGARACTEYGAHMAVTLAAGLAERGWVVVSGGAYGIDGAAHRGALGAGGATAAVLACGVDRPYPPGHTALITRIAEQGLVVGELPPGDHPTPSRFILRNRVIAALTRGTVVVEAAYRSGSLVTARAARRLGRHVMGVPGPATSALSAGVHELLRGDAVLVGDAAEVVELVGDMGELPPERRGPVLPTDLLEPRTRQVLSGLPGRGTATPTEVARRAQTTVDDAIARLYELRALGYVERHGDGWKLTRQAMISVRGGRGPC</sequence>
<feature type="region of interest" description="Disordered" evidence="2">
    <location>
        <begin position="1"/>
        <end position="186"/>
    </location>
</feature>
<organism evidence="4 5">
    <name type="scientific">Streptomyces hyderabadensis</name>
    <dbReference type="NCBI Taxonomy" id="598549"/>
    <lineage>
        <taxon>Bacteria</taxon>
        <taxon>Bacillati</taxon>
        <taxon>Actinomycetota</taxon>
        <taxon>Actinomycetes</taxon>
        <taxon>Kitasatosporales</taxon>
        <taxon>Streptomycetaceae</taxon>
        <taxon>Streptomyces</taxon>
    </lineage>
</organism>
<dbReference type="EMBL" id="BAABIV010000004">
    <property type="protein sequence ID" value="GAA4978287.1"/>
    <property type="molecule type" value="Genomic_DNA"/>
</dbReference>
<evidence type="ECO:0000256" key="1">
    <source>
        <dbReference type="ARBA" id="ARBA00006525"/>
    </source>
</evidence>
<evidence type="ECO:0000313" key="5">
    <source>
        <dbReference type="Proteomes" id="UP001500610"/>
    </source>
</evidence>
<feature type="compositionally biased region" description="Basic and acidic residues" evidence="2">
    <location>
        <begin position="55"/>
        <end position="79"/>
    </location>
</feature>
<dbReference type="InterPro" id="IPR003488">
    <property type="entry name" value="DprA"/>
</dbReference>
<dbReference type="InterPro" id="IPR057666">
    <property type="entry name" value="DrpA_SLOG"/>
</dbReference>